<evidence type="ECO:0000256" key="8">
    <source>
        <dbReference type="ARBA" id="ARBA00023136"/>
    </source>
</evidence>
<name>A0A7Y0KEA5_9BACI</name>
<evidence type="ECO:0000313" key="10">
    <source>
        <dbReference type="EMBL" id="NMO79959.1"/>
    </source>
</evidence>
<dbReference type="RefSeq" id="WP_101728954.1">
    <property type="nucleotide sequence ID" value="NZ_JABBPK010000001.1"/>
</dbReference>
<dbReference type="PROSITE" id="PS00211">
    <property type="entry name" value="ABC_TRANSPORTER_1"/>
    <property type="match status" value="1"/>
</dbReference>
<comment type="caution">
    <text evidence="10">The sequence shown here is derived from an EMBL/GenBank/DDBJ whole genome shotgun (WGS) entry which is preliminary data.</text>
</comment>
<keyword evidence="5 10" id="KW-0067">ATP-binding</keyword>
<evidence type="ECO:0000256" key="7">
    <source>
        <dbReference type="ARBA" id="ARBA00022970"/>
    </source>
</evidence>
<gene>
    <name evidence="10" type="ORF">HHU08_23835</name>
</gene>
<evidence type="ECO:0000259" key="9">
    <source>
        <dbReference type="PROSITE" id="PS50893"/>
    </source>
</evidence>
<dbReference type="PROSITE" id="PS50893">
    <property type="entry name" value="ABC_TRANSPORTER_2"/>
    <property type="match status" value="1"/>
</dbReference>
<organism evidence="10 11">
    <name type="scientific">Niallia alba</name>
    <dbReference type="NCBI Taxonomy" id="2729105"/>
    <lineage>
        <taxon>Bacteria</taxon>
        <taxon>Bacillati</taxon>
        <taxon>Bacillota</taxon>
        <taxon>Bacilli</taxon>
        <taxon>Bacillales</taxon>
        <taxon>Bacillaceae</taxon>
        <taxon>Niallia</taxon>
    </lineage>
</organism>
<evidence type="ECO:0000256" key="5">
    <source>
        <dbReference type="ARBA" id="ARBA00022840"/>
    </source>
</evidence>
<dbReference type="GO" id="GO:0006865">
    <property type="term" value="P:amino acid transport"/>
    <property type="evidence" value="ECO:0007669"/>
    <property type="project" value="UniProtKB-KW"/>
</dbReference>
<evidence type="ECO:0000256" key="1">
    <source>
        <dbReference type="ARBA" id="ARBA00005417"/>
    </source>
</evidence>
<comment type="similarity">
    <text evidence="1">Belongs to the ABC transporter superfamily.</text>
</comment>
<keyword evidence="2" id="KW-0813">Transport</keyword>
<dbReference type="GO" id="GO:0005886">
    <property type="term" value="C:plasma membrane"/>
    <property type="evidence" value="ECO:0007669"/>
    <property type="project" value="UniProtKB-ARBA"/>
</dbReference>
<evidence type="ECO:0000256" key="3">
    <source>
        <dbReference type="ARBA" id="ARBA00022475"/>
    </source>
</evidence>
<reference evidence="10 11" key="1">
    <citation type="submission" date="2020-04" db="EMBL/GenBank/DDBJ databases">
        <title>Bacillus sp. UniB3 isolated from commercial digestive syrup.</title>
        <authorList>
            <person name="Thorat V."/>
            <person name="Kirdat K."/>
            <person name="Tiwarekar B."/>
            <person name="Yadav A."/>
        </authorList>
    </citation>
    <scope>NUCLEOTIDE SEQUENCE [LARGE SCALE GENOMIC DNA]</scope>
    <source>
        <strain evidence="10 11">UniB3</strain>
    </source>
</reference>
<dbReference type="InterPro" id="IPR050086">
    <property type="entry name" value="MetN_ABC_transporter-like"/>
</dbReference>
<dbReference type="InterPro" id="IPR003593">
    <property type="entry name" value="AAA+_ATPase"/>
</dbReference>
<dbReference type="GO" id="GO:0016887">
    <property type="term" value="F:ATP hydrolysis activity"/>
    <property type="evidence" value="ECO:0007669"/>
    <property type="project" value="InterPro"/>
</dbReference>
<evidence type="ECO:0000256" key="2">
    <source>
        <dbReference type="ARBA" id="ARBA00022448"/>
    </source>
</evidence>
<dbReference type="SMART" id="SM00382">
    <property type="entry name" value="AAA"/>
    <property type="match status" value="1"/>
</dbReference>
<dbReference type="Proteomes" id="UP000588491">
    <property type="component" value="Unassembled WGS sequence"/>
</dbReference>
<dbReference type="PANTHER" id="PTHR43166">
    <property type="entry name" value="AMINO ACID IMPORT ATP-BINDING PROTEIN"/>
    <property type="match status" value="1"/>
</dbReference>
<dbReference type="InterPro" id="IPR017871">
    <property type="entry name" value="ABC_transporter-like_CS"/>
</dbReference>
<dbReference type="GO" id="GO:0005524">
    <property type="term" value="F:ATP binding"/>
    <property type="evidence" value="ECO:0007669"/>
    <property type="project" value="UniProtKB-KW"/>
</dbReference>
<dbReference type="FunFam" id="3.40.50.300:FF:000056">
    <property type="entry name" value="Cell division ATP-binding protein FtsE"/>
    <property type="match status" value="1"/>
</dbReference>
<sequence length="249" mass="27876">MIQLRNVSKRFAYDEVIKSISLAIHKGEVFGIIGASGAGKSTLLRLMNLLEVPETGEVEVDGRKLTSLSYKELRQARQSIGMIFQHFNLVANKTVYDNVLVSLELANYPRKDRRNRVIECLRFVGLESYMEKYPAQLSGGQKQRVAIARAIANNPQVLLCDEPTSSLDPKTTAEILHVLGDVNKRLGVTIVIVSHEMEVIKSICNRVTVIEDGEIYETVAIEPKGIQQINNTSKRLVEQLKKDGEFDHA</sequence>
<evidence type="ECO:0000313" key="11">
    <source>
        <dbReference type="Proteomes" id="UP000588491"/>
    </source>
</evidence>
<protein>
    <submittedName>
        <fullName evidence="10">ATP-binding cassette domain-containing protein</fullName>
    </submittedName>
</protein>
<proteinExistence type="inferred from homology"/>
<dbReference type="InterPro" id="IPR027417">
    <property type="entry name" value="P-loop_NTPase"/>
</dbReference>
<dbReference type="EMBL" id="JABBPK010000001">
    <property type="protein sequence ID" value="NMO79959.1"/>
    <property type="molecule type" value="Genomic_DNA"/>
</dbReference>
<dbReference type="PANTHER" id="PTHR43166:SF30">
    <property type="entry name" value="METHIONINE IMPORT ATP-BINDING PROTEIN METN"/>
    <property type="match status" value="1"/>
</dbReference>
<dbReference type="Gene3D" id="3.40.50.300">
    <property type="entry name" value="P-loop containing nucleotide triphosphate hydrolases"/>
    <property type="match status" value="1"/>
</dbReference>
<evidence type="ECO:0000256" key="6">
    <source>
        <dbReference type="ARBA" id="ARBA00022967"/>
    </source>
</evidence>
<keyword evidence="7" id="KW-0029">Amino-acid transport</keyword>
<keyword evidence="11" id="KW-1185">Reference proteome</keyword>
<keyword evidence="6" id="KW-1278">Translocase</keyword>
<keyword evidence="3" id="KW-1003">Cell membrane</keyword>
<keyword evidence="4" id="KW-0547">Nucleotide-binding</keyword>
<keyword evidence="8" id="KW-0472">Membrane</keyword>
<feature type="domain" description="ABC transporter" evidence="9">
    <location>
        <begin position="2"/>
        <end position="237"/>
    </location>
</feature>
<accession>A0A7Y0KEA5</accession>
<dbReference type="InterPro" id="IPR003439">
    <property type="entry name" value="ABC_transporter-like_ATP-bd"/>
</dbReference>
<dbReference type="SUPFAM" id="SSF52540">
    <property type="entry name" value="P-loop containing nucleoside triphosphate hydrolases"/>
    <property type="match status" value="1"/>
</dbReference>
<evidence type="ECO:0000256" key="4">
    <source>
        <dbReference type="ARBA" id="ARBA00022741"/>
    </source>
</evidence>
<dbReference type="AlphaFoldDB" id="A0A7Y0KEA5"/>
<dbReference type="Pfam" id="PF00005">
    <property type="entry name" value="ABC_tran"/>
    <property type="match status" value="1"/>
</dbReference>